<reference evidence="10 11" key="1">
    <citation type="submission" date="2019-04" db="EMBL/GenBank/DDBJ databases">
        <authorList>
            <consortium name="DOE Joint Genome Institute"/>
            <person name="Mondo S."/>
            <person name="Kjaerbolling I."/>
            <person name="Vesth T."/>
            <person name="Frisvad J.C."/>
            <person name="Nybo J.L."/>
            <person name="Theobald S."/>
            <person name="Kildgaard S."/>
            <person name="Isbrandt T."/>
            <person name="Kuo A."/>
            <person name="Sato A."/>
            <person name="Lyhne E.K."/>
            <person name="Kogle M.E."/>
            <person name="Wiebenga A."/>
            <person name="Kun R.S."/>
            <person name="Lubbers R.J."/>
            <person name="Makela M.R."/>
            <person name="Barry K."/>
            <person name="Chovatia M."/>
            <person name="Clum A."/>
            <person name="Daum C."/>
            <person name="Haridas S."/>
            <person name="He G."/>
            <person name="LaButti K."/>
            <person name="Lipzen A."/>
            <person name="Riley R."/>
            <person name="Salamov A."/>
            <person name="Simmons B.A."/>
            <person name="Magnuson J.K."/>
            <person name="Henrissat B."/>
            <person name="Mortensen U.H."/>
            <person name="Larsen T.O."/>
            <person name="Devries R.P."/>
            <person name="Grigoriev I.V."/>
            <person name="Machida M."/>
            <person name="Baker S.E."/>
            <person name="Andersen M.R."/>
            <person name="Cantor M.N."/>
            <person name="Hua S.X."/>
        </authorList>
    </citation>
    <scope>NUCLEOTIDE SEQUENCE [LARGE SCALE GENOMIC DNA]</scope>
    <source>
        <strain evidence="10 11">CBS 119388</strain>
    </source>
</reference>
<dbReference type="EMBL" id="ML736770">
    <property type="protein sequence ID" value="KAE8404038.1"/>
    <property type="molecule type" value="Genomic_DNA"/>
</dbReference>
<accession>A0A5N6HGD8</accession>
<keyword evidence="6" id="KW-0067">ATP-binding</keyword>
<dbReference type="GO" id="GO:0005524">
    <property type="term" value="F:ATP binding"/>
    <property type="evidence" value="ECO:0007669"/>
    <property type="project" value="UniProtKB-KW"/>
</dbReference>
<keyword evidence="2" id="KW-0723">Serine/threonine-protein kinase</keyword>
<evidence type="ECO:0000256" key="3">
    <source>
        <dbReference type="ARBA" id="ARBA00022679"/>
    </source>
</evidence>
<keyword evidence="11" id="KW-1185">Reference proteome</keyword>
<evidence type="ECO:0000256" key="7">
    <source>
        <dbReference type="ARBA" id="ARBA00047899"/>
    </source>
</evidence>
<comment type="catalytic activity">
    <reaction evidence="7">
        <text>L-threonyl-[protein] + ATP = O-phospho-L-threonyl-[protein] + ADP + H(+)</text>
        <dbReference type="Rhea" id="RHEA:46608"/>
        <dbReference type="Rhea" id="RHEA-COMP:11060"/>
        <dbReference type="Rhea" id="RHEA-COMP:11605"/>
        <dbReference type="ChEBI" id="CHEBI:15378"/>
        <dbReference type="ChEBI" id="CHEBI:30013"/>
        <dbReference type="ChEBI" id="CHEBI:30616"/>
        <dbReference type="ChEBI" id="CHEBI:61977"/>
        <dbReference type="ChEBI" id="CHEBI:456216"/>
        <dbReference type="EC" id="2.7.11.1"/>
    </reaction>
</comment>
<name>A0A5N6HGD8_9EURO</name>
<dbReference type="GO" id="GO:0050684">
    <property type="term" value="P:regulation of mRNA processing"/>
    <property type="evidence" value="ECO:0007669"/>
    <property type="project" value="TreeGrafter"/>
</dbReference>
<accession>A0A5N7DE77</accession>
<dbReference type="PROSITE" id="PS50011">
    <property type="entry name" value="PROTEIN_KINASE_DOM"/>
    <property type="match status" value="1"/>
</dbReference>
<protein>
    <recommendedName>
        <fullName evidence="1">non-specific serine/threonine protein kinase</fullName>
        <ecNumber evidence="1">2.7.11.1</ecNumber>
    </recommendedName>
</protein>
<dbReference type="Gene3D" id="3.30.200.20">
    <property type="entry name" value="Phosphorylase Kinase, domain 1"/>
    <property type="match status" value="2"/>
</dbReference>
<keyword evidence="5 10" id="KW-0418">Kinase</keyword>
<proteinExistence type="predicted"/>
<dbReference type="GeneID" id="43669429"/>
<dbReference type="AlphaFoldDB" id="A0A5N6HGD8"/>
<sequence length="319" mass="36696">MGYSVCTSEKHELGQFSACRNLSLELLVRFVLYDPARFYPADIGCVLNSRYQIVTKVGYGTSSTIWLAQDMNQTHLALIVEPLREPLWIHRYRYIGDVIPSSILKVIVQMILQALDYLRSECHIIDTDLKPDNITVKIEDLPILDESAKDEHQNPLPQKVCSDGRTIYRTTGIITITNVDLSVYGDRPNSGRIQAEIYRAPELWDLLQGKKLFKDVDPVHAQEYNEPGHLSHITALLGPPPKDFWAMEKELNFSIRSLKDPILFPTNFNFQSLLKHIYGDDKTMFIEFVKRMIKRRPEERSSAKELLQGPWLAAEYDES</sequence>
<dbReference type="RefSeq" id="XP_031941357.1">
    <property type="nucleotide sequence ID" value="XM_032084738.1"/>
</dbReference>
<dbReference type="OrthoDB" id="5979581at2759"/>
<gene>
    <name evidence="10" type="ORF">BDV37DRAFT_271578</name>
</gene>
<dbReference type="InterPro" id="IPR011009">
    <property type="entry name" value="Kinase-like_dom_sf"/>
</dbReference>
<feature type="domain" description="Protein kinase" evidence="9">
    <location>
        <begin position="1"/>
        <end position="312"/>
    </location>
</feature>
<dbReference type="InterPro" id="IPR051334">
    <property type="entry name" value="SRPK"/>
</dbReference>
<dbReference type="SUPFAM" id="SSF56112">
    <property type="entry name" value="Protein kinase-like (PK-like)"/>
    <property type="match status" value="1"/>
</dbReference>
<comment type="catalytic activity">
    <reaction evidence="8">
        <text>L-seryl-[protein] + ATP = O-phospho-L-seryl-[protein] + ADP + H(+)</text>
        <dbReference type="Rhea" id="RHEA:17989"/>
        <dbReference type="Rhea" id="RHEA-COMP:9863"/>
        <dbReference type="Rhea" id="RHEA-COMP:11604"/>
        <dbReference type="ChEBI" id="CHEBI:15378"/>
        <dbReference type="ChEBI" id="CHEBI:29999"/>
        <dbReference type="ChEBI" id="CHEBI:30616"/>
        <dbReference type="ChEBI" id="CHEBI:83421"/>
        <dbReference type="ChEBI" id="CHEBI:456216"/>
        <dbReference type="EC" id="2.7.11.1"/>
    </reaction>
</comment>
<dbReference type="GO" id="GO:0004674">
    <property type="term" value="F:protein serine/threonine kinase activity"/>
    <property type="evidence" value="ECO:0007669"/>
    <property type="project" value="UniProtKB-KW"/>
</dbReference>
<evidence type="ECO:0000256" key="6">
    <source>
        <dbReference type="ARBA" id="ARBA00022840"/>
    </source>
</evidence>
<dbReference type="GO" id="GO:0000245">
    <property type="term" value="P:spliceosomal complex assembly"/>
    <property type="evidence" value="ECO:0007669"/>
    <property type="project" value="TreeGrafter"/>
</dbReference>
<evidence type="ECO:0000313" key="10">
    <source>
        <dbReference type="EMBL" id="KAE8404038.1"/>
    </source>
</evidence>
<keyword evidence="4" id="KW-0547">Nucleotide-binding</keyword>
<dbReference type="Proteomes" id="UP000325579">
    <property type="component" value="Unassembled WGS sequence"/>
</dbReference>
<evidence type="ECO:0000256" key="2">
    <source>
        <dbReference type="ARBA" id="ARBA00022527"/>
    </source>
</evidence>
<organism evidence="10 11">
    <name type="scientific">Aspergillus pseudonomiae</name>
    <dbReference type="NCBI Taxonomy" id="1506151"/>
    <lineage>
        <taxon>Eukaryota</taxon>
        <taxon>Fungi</taxon>
        <taxon>Dikarya</taxon>
        <taxon>Ascomycota</taxon>
        <taxon>Pezizomycotina</taxon>
        <taxon>Eurotiomycetes</taxon>
        <taxon>Eurotiomycetidae</taxon>
        <taxon>Eurotiales</taxon>
        <taxon>Aspergillaceae</taxon>
        <taxon>Aspergillus</taxon>
        <taxon>Aspergillus subgen. Circumdati</taxon>
    </lineage>
</organism>
<evidence type="ECO:0000259" key="9">
    <source>
        <dbReference type="PROSITE" id="PS50011"/>
    </source>
</evidence>
<dbReference type="PANTHER" id="PTHR47634:SF9">
    <property type="entry name" value="PROTEIN KINASE DOMAIN-CONTAINING PROTEIN-RELATED"/>
    <property type="match status" value="1"/>
</dbReference>
<dbReference type="GO" id="GO:0005634">
    <property type="term" value="C:nucleus"/>
    <property type="evidence" value="ECO:0007669"/>
    <property type="project" value="TreeGrafter"/>
</dbReference>
<keyword evidence="3" id="KW-0808">Transferase</keyword>
<evidence type="ECO:0000256" key="1">
    <source>
        <dbReference type="ARBA" id="ARBA00012513"/>
    </source>
</evidence>
<evidence type="ECO:0000313" key="11">
    <source>
        <dbReference type="Proteomes" id="UP000325579"/>
    </source>
</evidence>
<dbReference type="GO" id="GO:0005737">
    <property type="term" value="C:cytoplasm"/>
    <property type="evidence" value="ECO:0007669"/>
    <property type="project" value="TreeGrafter"/>
</dbReference>
<dbReference type="Gene3D" id="1.10.510.10">
    <property type="entry name" value="Transferase(Phosphotransferase) domain 1"/>
    <property type="match status" value="2"/>
</dbReference>
<dbReference type="PANTHER" id="PTHR47634">
    <property type="entry name" value="PROTEIN KINASE DOMAIN-CONTAINING PROTEIN-RELATED"/>
    <property type="match status" value="1"/>
</dbReference>
<evidence type="ECO:0000256" key="4">
    <source>
        <dbReference type="ARBA" id="ARBA00022741"/>
    </source>
</evidence>
<dbReference type="InterPro" id="IPR000719">
    <property type="entry name" value="Prot_kinase_dom"/>
</dbReference>
<dbReference type="SMART" id="SM00220">
    <property type="entry name" value="S_TKc"/>
    <property type="match status" value="1"/>
</dbReference>
<evidence type="ECO:0000256" key="8">
    <source>
        <dbReference type="ARBA" id="ARBA00048679"/>
    </source>
</evidence>
<dbReference type="EC" id="2.7.11.1" evidence="1"/>
<evidence type="ECO:0000256" key="5">
    <source>
        <dbReference type="ARBA" id="ARBA00022777"/>
    </source>
</evidence>